<accession>A0ABY8EGZ5</accession>
<evidence type="ECO:0000259" key="6">
    <source>
        <dbReference type="SMART" id="SM01340"/>
    </source>
</evidence>
<reference evidence="7 8" key="1">
    <citation type="submission" date="2023-03" db="EMBL/GenBank/DDBJ databases">
        <title>Complete genome sequence of Tepidibacter sp. SWIR-1, isolated from a deep-sea hydrothermal vent.</title>
        <authorList>
            <person name="Li X."/>
        </authorList>
    </citation>
    <scope>NUCLEOTIDE SEQUENCE [LARGE SCALE GENOMIC DNA]</scope>
    <source>
        <strain evidence="7 8">SWIR-1</strain>
    </source>
</reference>
<dbReference type="EMBL" id="CP120733">
    <property type="protein sequence ID" value="WFD12031.1"/>
    <property type="molecule type" value="Genomic_DNA"/>
</dbReference>
<keyword evidence="2 4" id="KW-0227">DNA damage</keyword>
<evidence type="ECO:0000256" key="1">
    <source>
        <dbReference type="ARBA" id="ARBA00006082"/>
    </source>
</evidence>
<feature type="domain" description="DNA mismatch repair protein S5" evidence="6">
    <location>
        <begin position="210"/>
        <end position="328"/>
    </location>
</feature>
<sequence length="674" mass="76696">MIKEINLLDEYTINKIAAGEVVERPSSVVKELVENSIDAKSSKITIEISNGGKDLIRITDNGHGIPKSQVEKSFLRHATSKISQIDDLYELDSLGFRGEALASIASIARVELITRTSEDTIGVKVCIEGGVVKSNEPIGTSIGTTIIVKDLFFNTPARKKFLKSSTSENINITDMINKLCIGNPDIQFKYINNNRIMLTSPGDSNLKNTVRSIYGKKISDNLKSINIETDFLKLVGYIGNNTIYRNNKTLQHIYINGRYVKSKLILAAIYEAYKGILPINKHSICFLNLSIDAQKIDVNVHPNKLEIKFEDDQRIFNLIKIKINELLLGTNLIPKYVVNNKEIKKEENVISIDDLIIDFDKEKIDPQKIGQNETQIKIDNVEEKIIGTIMKNKNNKNIDSVLDKLYIKNVDDSLGKVDISNDSVVKEDTINFKTNSDEVNHSEGLIKKENNDFIKPNPKETIKFDVEEVKESNEEISYEYPDEKLKDLNIVGTIFNTYIICQAKESIFLIDQHAAHERIVYEEYITKFKTQNISSQMLLKPMTMELSNKDMLIIEDKLDIFIKFGFEVELFGDNSIIVRSVPNVFGLPESENFILDIIDNIDKLSNNYDFKKEQIASMACKSAIKANDRIENIEINTLIEKLKRCNNSYTCPHGRPVIVEMTKKEIEKMFKRII</sequence>
<dbReference type="CDD" id="cd16926">
    <property type="entry name" value="HATPase_MutL-MLH-PMS-like"/>
    <property type="match status" value="1"/>
</dbReference>
<dbReference type="SMART" id="SM01340">
    <property type="entry name" value="DNA_mis_repair"/>
    <property type="match status" value="1"/>
</dbReference>
<dbReference type="Gene3D" id="3.30.230.10">
    <property type="match status" value="1"/>
</dbReference>
<dbReference type="Pfam" id="PF13589">
    <property type="entry name" value="HATPase_c_3"/>
    <property type="match status" value="1"/>
</dbReference>
<dbReference type="InterPro" id="IPR020568">
    <property type="entry name" value="Ribosomal_Su5_D2-typ_SF"/>
</dbReference>
<dbReference type="InterPro" id="IPR014762">
    <property type="entry name" value="DNA_mismatch_repair_CS"/>
</dbReference>
<dbReference type="InterPro" id="IPR038973">
    <property type="entry name" value="MutL/Mlh/Pms-like"/>
</dbReference>
<keyword evidence="7" id="KW-0378">Hydrolase</keyword>
<keyword evidence="7" id="KW-0255">Endonuclease</keyword>
<dbReference type="InterPro" id="IPR013507">
    <property type="entry name" value="DNA_mismatch_S5_2-like"/>
</dbReference>
<keyword evidence="7" id="KW-0540">Nuclease</keyword>
<evidence type="ECO:0000313" key="8">
    <source>
        <dbReference type="Proteomes" id="UP001222800"/>
    </source>
</evidence>
<dbReference type="InterPro" id="IPR002099">
    <property type="entry name" value="MutL/Mlh/PMS"/>
</dbReference>
<dbReference type="PROSITE" id="PS00058">
    <property type="entry name" value="DNA_MISMATCH_REPAIR_1"/>
    <property type="match status" value="1"/>
</dbReference>
<protein>
    <recommendedName>
        <fullName evidence="4">DNA mismatch repair protein MutL</fullName>
    </recommendedName>
</protein>
<keyword evidence="3 4" id="KW-0234">DNA repair</keyword>
<dbReference type="SUPFAM" id="SSF54211">
    <property type="entry name" value="Ribosomal protein S5 domain 2-like"/>
    <property type="match status" value="1"/>
</dbReference>
<dbReference type="GO" id="GO:0004519">
    <property type="term" value="F:endonuclease activity"/>
    <property type="evidence" value="ECO:0007669"/>
    <property type="project" value="UniProtKB-KW"/>
</dbReference>
<dbReference type="Proteomes" id="UP001222800">
    <property type="component" value="Chromosome"/>
</dbReference>
<comment type="similarity">
    <text evidence="1 4">Belongs to the DNA mismatch repair MutL/HexB family.</text>
</comment>
<dbReference type="Pfam" id="PF08676">
    <property type="entry name" value="MutL_C"/>
    <property type="match status" value="1"/>
</dbReference>
<gene>
    <name evidence="4 7" type="primary">mutL</name>
    <name evidence="7" type="ORF">P4S50_08120</name>
</gene>
<dbReference type="InterPro" id="IPR014721">
    <property type="entry name" value="Ribsml_uS5_D2-typ_fold_subgr"/>
</dbReference>
<dbReference type="PANTHER" id="PTHR10073">
    <property type="entry name" value="DNA MISMATCH REPAIR PROTEIN MLH, PMS, MUTL"/>
    <property type="match status" value="1"/>
</dbReference>
<dbReference type="InterPro" id="IPR042120">
    <property type="entry name" value="MutL_C_dimsub"/>
</dbReference>
<organism evidence="7 8">
    <name type="scientific">Tepidibacter hydrothermalis</name>
    <dbReference type="NCBI Taxonomy" id="3036126"/>
    <lineage>
        <taxon>Bacteria</taxon>
        <taxon>Bacillati</taxon>
        <taxon>Bacillota</taxon>
        <taxon>Clostridia</taxon>
        <taxon>Peptostreptococcales</taxon>
        <taxon>Peptostreptococcaceae</taxon>
        <taxon>Tepidibacter</taxon>
    </lineage>
</organism>
<evidence type="ECO:0000313" key="7">
    <source>
        <dbReference type="EMBL" id="WFD12031.1"/>
    </source>
</evidence>
<dbReference type="Gene3D" id="3.30.1370.100">
    <property type="entry name" value="MutL, C-terminal domain, regulatory subdomain"/>
    <property type="match status" value="1"/>
</dbReference>
<evidence type="ECO:0000256" key="3">
    <source>
        <dbReference type="ARBA" id="ARBA00023204"/>
    </source>
</evidence>
<dbReference type="SMART" id="SM00853">
    <property type="entry name" value="MutL_C"/>
    <property type="match status" value="1"/>
</dbReference>
<dbReference type="Gene3D" id="3.30.565.10">
    <property type="entry name" value="Histidine kinase-like ATPase, C-terminal domain"/>
    <property type="match status" value="1"/>
</dbReference>
<name>A0ABY8EGZ5_9FIRM</name>
<keyword evidence="8" id="KW-1185">Reference proteome</keyword>
<dbReference type="HAMAP" id="MF_00149">
    <property type="entry name" value="DNA_mis_repair"/>
    <property type="match status" value="1"/>
</dbReference>
<feature type="domain" description="MutL C-terminal dimerisation" evidence="5">
    <location>
        <begin position="490"/>
        <end position="630"/>
    </location>
</feature>
<dbReference type="InterPro" id="IPR042121">
    <property type="entry name" value="MutL_C_regsub"/>
</dbReference>
<evidence type="ECO:0000256" key="4">
    <source>
        <dbReference type="HAMAP-Rule" id="MF_00149"/>
    </source>
</evidence>
<evidence type="ECO:0000256" key="2">
    <source>
        <dbReference type="ARBA" id="ARBA00022763"/>
    </source>
</evidence>
<dbReference type="Gene3D" id="3.30.1540.20">
    <property type="entry name" value="MutL, C-terminal domain, dimerisation subdomain"/>
    <property type="match status" value="1"/>
</dbReference>
<dbReference type="InterPro" id="IPR014790">
    <property type="entry name" value="MutL_C"/>
</dbReference>
<comment type="function">
    <text evidence="4">This protein is involved in the repair of mismatches in DNA. It is required for dam-dependent methyl-directed DNA mismatch repair. May act as a 'molecular matchmaker', a protein that promotes the formation of a stable complex between two or more DNA-binding proteins in an ATP-dependent manner without itself being part of a final effector complex.</text>
</comment>
<dbReference type="PANTHER" id="PTHR10073:SF12">
    <property type="entry name" value="DNA MISMATCH REPAIR PROTEIN MLH1"/>
    <property type="match status" value="1"/>
</dbReference>
<dbReference type="InterPro" id="IPR020667">
    <property type="entry name" value="DNA_mismatch_repair_MutL"/>
</dbReference>
<dbReference type="CDD" id="cd00782">
    <property type="entry name" value="MutL_Trans"/>
    <property type="match status" value="1"/>
</dbReference>
<dbReference type="Pfam" id="PF01119">
    <property type="entry name" value="DNA_mis_repair"/>
    <property type="match status" value="1"/>
</dbReference>
<dbReference type="SUPFAM" id="SSF118116">
    <property type="entry name" value="DNA mismatch repair protein MutL"/>
    <property type="match status" value="1"/>
</dbReference>
<dbReference type="NCBIfam" id="TIGR00585">
    <property type="entry name" value="mutl"/>
    <property type="match status" value="1"/>
</dbReference>
<evidence type="ECO:0000259" key="5">
    <source>
        <dbReference type="SMART" id="SM00853"/>
    </source>
</evidence>
<dbReference type="InterPro" id="IPR037198">
    <property type="entry name" value="MutL_C_sf"/>
</dbReference>
<dbReference type="SUPFAM" id="SSF55874">
    <property type="entry name" value="ATPase domain of HSP90 chaperone/DNA topoisomerase II/histidine kinase"/>
    <property type="match status" value="1"/>
</dbReference>
<proteinExistence type="inferred from homology"/>
<dbReference type="InterPro" id="IPR036890">
    <property type="entry name" value="HATPase_C_sf"/>
</dbReference>
<dbReference type="RefSeq" id="WP_277734294.1">
    <property type="nucleotide sequence ID" value="NZ_CP120733.1"/>
</dbReference>